<evidence type="ECO:0000256" key="2">
    <source>
        <dbReference type="ARBA" id="ARBA00010857"/>
    </source>
</evidence>
<feature type="compositionally biased region" description="Basic and acidic residues" evidence="9">
    <location>
        <begin position="663"/>
        <end position="683"/>
    </location>
</feature>
<dbReference type="InterPro" id="IPR011665">
    <property type="entry name" value="BRF1_TBP-bd_dom"/>
</dbReference>
<dbReference type="InterPro" id="IPR036915">
    <property type="entry name" value="Cyclin-like_sf"/>
</dbReference>
<feature type="region of interest" description="Disordered" evidence="9">
    <location>
        <begin position="663"/>
        <end position="685"/>
    </location>
</feature>
<dbReference type="OrthoDB" id="511529at2759"/>
<feature type="region of interest" description="Disordered" evidence="9">
    <location>
        <begin position="488"/>
        <end position="513"/>
    </location>
</feature>
<keyword evidence="7" id="KW-0804">Transcription</keyword>
<organism evidence="12 13">
    <name type="scientific">Olea europaea subsp. europaea</name>
    <dbReference type="NCBI Taxonomy" id="158383"/>
    <lineage>
        <taxon>Eukaryota</taxon>
        <taxon>Viridiplantae</taxon>
        <taxon>Streptophyta</taxon>
        <taxon>Embryophyta</taxon>
        <taxon>Tracheophyta</taxon>
        <taxon>Spermatophyta</taxon>
        <taxon>Magnoliopsida</taxon>
        <taxon>eudicotyledons</taxon>
        <taxon>Gunneridae</taxon>
        <taxon>Pentapetalae</taxon>
        <taxon>asterids</taxon>
        <taxon>lamiids</taxon>
        <taxon>Lamiales</taxon>
        <taxon>Oleaceae</taxon>
        <taxon>Oleeae</taxon>
        <taxon>Olea</taxon>
    </lineage>
</organism>
<evidence type="ECO:0000256" key="9">
    <source>
        <dbReference type="SAM" id="MobiDB-lite"/>
    </source>
</evidence>
<comment type="caution">
    <text evidence="12">The sequence shown here is derived from an EMBL/GenBank/DDBJ whole genome shotgun (WGS) entry which is preliminary data.</text>
</comment>
<dbReference type="PANTHER" id="PTHR11618:SF4">
    <property type="entry name" value="TRANSCRIPTION FACTOR IIIB 90 KDA SUBUNIT"/>
    <property type="match status" value="1"/>
</dbReference>
<dbReference type="Proteomes" id="UP000594638">
    <property type="component" value="Unassembled WGS sequence"/>
</dbReference>
<dbReference type="EMBL" id="CACTIH010000170">
    <property type="protein sequence ID" value="CAA2955957.1"/>
    <property type="molecule type" value="Genomic_DNA"/>
</dbReference>
<feature type="domain" description="Transcription factor TFIIB cyclin-like" evidence="10">
    <location>
        <begin position="270"/>
        <end position="360"/>
    </location>
</feature>
<dbReference type="GO" id="GO:0005634">
    <property type="term" value="C:nucleus"/>
    <property type="evidence" value="ECO:0007669"/>
    <property type="project" value="UniProtKB-SubCell"/>
</dbReference>
<dbReference type="InterPro" id="IPR000812">
    <property type="entry name" value="TFIIB"/>
</dbReference>
<sequence length="707" mass="78548">MGVSRHAASSFFRAAVKLLPSPPEVVFAVVPTVKHLLTVNCANSGQITESIADHGCSGLDRDGDSIDHHFSGPDCVGRSERRKTGSREEREKRITAGFSSMVWCSNCAKNISRPDYVEGKICCSLCGRVLDEDNFSNEPTFVKNAGGQSQLSGNYVKTIQSDYSLSRERILNEAYNGIESLIYALGIDGGDSIARPALAFYKIAVERNFTRGRRKEQVEASCLYIACRENKKPYLLIDFSEHLRINVYVLGAVFLQLCKLLSLEEHPVVQKPVDPSLFIHRFTDRLFGGRKPNVSRTALHIVASMKRDWMQTGRKPSGLCGAALYISALSHGLKCSKSDVIKVVHICEATLTKRLIEFENTESGGLTIEEFNLKAEELQKEGLMKAPCSGSNTSETTELLCEHKGTGKPPFAHGLCESCYNEFIKLSGGLDGGSEPPAFQRAERKRIMAMEAAADNTENPSCLTSPSPAENKSKCLNFNKEGYIKHTSEDENEQAMESESTGASAHHKIDDSANDKIDGVDAAAEESESLSDIDDLEVDGYLHNEEEKHYKKIIWEEMNKEYLEEQALKEAAALAAKKAYEANFQNCPEDAQKLAAAAAAAVAKSKKERQQKRAAELKNSVPAQTAAEATRQMLTKKRLSSKINYDVLDKLFDESVISEDAKKSRTDLDSCNDDKPVQHRERDLEQEDNYNEKEVYNYYDDYVYNVL</sequence>
<dbReference type="SUPFAM" id="SSF57783">
    <property type="entry name" value="Zinc beta-ribbon"/>
    <property type="match status" value="1"/>
</dbReference>
<evidence type="ECO:0000256" key="5">
    <source>
        <dbReference type="ARBA" id="ARBA00022833"/>
    </source>
</evidence>
<evidence type="ECO:0000259" key="10">
    <source>
        <dbReference type="Pfam" id="PF00382"/>
    </source>
</evidence>
<dbReference type="SUPFAM" id="SSF47954">
    <property type="entry name" value="Cyclin-like"/>
    <property type="match status" value="2"/>
</dbReference>
<evidence type="ECO:0000313" key="12">
    <source>
        <dbReference type="EMBL" id="CAA2955957.1"/>
    </source>
</evidence>
<dbReference type="Gene3D" id="1.20.5.650">
    <property type="entry name" value="Single helix bin"/>
    <property type="match status" value="1"/>
</dbReference>
<dbReference type="Gramene" id="OE9A075755T3">
    <property type="protein sequence ID" value="OE9A075755C3"/>
    <property type="gene ID" value="OE9A075755"/>
</dbReference>
<dbReference type="InterPro" id="IPR013150">
    <property type="entry name" value="TFIIB_cyclin"/>
</dbReference>
<dbReference type="GO" id="GO:0097550">
    <property type="term" value="C:transcription preinitiation complex"/>
    <property type="evidence" value="ECO:0007669"/>
    <property type="project" value="TreeGrafter"/>
</dbReference>
<feature type="region of interest" description="Disordered" evidence="9">
    <location>
        <begin position="69"/>
        <end position="90"/>
    </location>
</feature>
<dbReference type="FunFam" id="1.20.5.650:FF:000002">
    <property type="entry name" value="Cyclin/Brf1-like TBP-binding protein"/>
    <property type="match status" value="1"/>
</dbReference>
<dbReference type="FunFam" id="1.10.472.10:FF:000007">
    <property type="entry name" value="Transcription factor IIIB 90 kDa subunit"/>
    <property type="match status" value="1"/>
</dbReference>
<evidence type="ECO:0000256" key="6">
    <source>
        <dbReference type="ARBA" id="ARBA00023015"/>
    </source>
</evidence>
<dbReference type="FunFam" id="1.10.472.10:FF:000066">
    <property type="entry name" value="Transcription factor IIIB subunit"/>
    <property type="match status" value="1"/>
</dbReference>
<name>A0A8S0PWP6_OLEEU</name>
<feature type="domain" description="Brf1 TBP-binding" evidence="11">
    <location>
        <begin position="531"/>
        <end position="653"/>
    </location>
</feature>
<evidence type="ECO:0000256" key="7">
    <source>
        <dbReference type="ARBA" id="ARBA00023163"/>
    </source>
</evidence>
<keyword evidence="5" id="KW-0862">Zinc</keyword>
<gene>
    <name evidence="12" type="ORF">OLEA9_A075755</name>
</gene>
<dbReference type="GO" id="GO:0000995">
    <property type="term" value="F:RNA polymerase III general transcription initiation factor activity"/>
    <property type="evidence" value="ECO:0007669"/>
    <property type="project" value="TreeGrafter"/>
</dbReference>
<proteinExistence type="inferred from homology"/>
<dbReference type="Pfam" id="PF00382">
    <property type="entry name" value="TFIIB"/>
    <property type="match status" value="2"/>
</dbReference>
<evidence type="ECO:0000256" key="8">
    <source>
        <dbReference type="ARBA" id="ARBA00023242"/>
    </source>
</evidence>
<evidence type="ECO:0000259" key="11">
    <source>
        <dbReference type="Pfam" id="PF07741"/>
    </source>
</evidence>
<evidence type="ECO:0000256" key="1">
    <source>
        <dbReference type="ARBA" id="ARBA00004123"/>
    </source>
</evidence>
<evidence type="ECO:0000256" key="3">
    <source>
        <dbReference type="ARBA" id="ARBA00022723"/>
    </source>
</evidence>
<dbReference type="PRINTS" id="PR00685">
    <property type="entry name" value="TIFACTORIIB"/>
</dbReference>
<feature type="domain" description="Transcription factor TFIIB cyclin-like" evidence="10">
    <location>
        <begin position="170"/>
        <end position="258"/>
    </location>
</feature>
<dbReference type="Gene3D" id="1.10.472.10">
    <property type="entry name" value="Cyclin-like"/>
    <property type="match status" value="2"/>
</dbReference>
<reference evidence="12 13" key="1">
    <citation type="submission" date="2019-12" db="EMBL/GenBank/DDBJ databases">
        <authorList>
            <person name="Alioto T."/>
            <person name="Alioto T."/>
            <person name="Gomez Garrido J."/>
        </authorList>
    </citation>
    <scope>NUCLEOTIDE SEQUENCE [LARGE SCALE GENOMIC DNA]</scope>
</reference>
<dbReference type="CDD" id="cd20553">
    <property type="entry name" value="CYCLIN_TFIIIB90_rpt1"/>
    <property type="match status" value="1"/>
</dbReference>
<dbReference type="CDD" id="cd20554">
    <property type="entry name" value="CYCLIN_TFIIIB90_rpt2"/>
    <property type="match status" value="1"/>
</dbReference>
<comment type="subcellular location">
    <subcellularLocation>
        <location evidence="1">Nucleus</location>
    </subcellularLocation>
</comment>
<keyword evidence="3" id="KW-0479">Metal-binding</keyword>
<dbReference type="AlphaFoldDB" id="A0A8S0PWP6"/>
<dbReference type="GO" id="GO:0001006">
    <property type="term" value="F:RNA polymerase III type 3 promoter sequence-specific DNA binding"/>
    <property type="evidence" value="ECO:0007669"/>
    <property type="project" value="TreeGrafter"/>
</dbReference>
<comment type="similarity">
    <text evidence="2">Belongs to the TFIIB family.</text>
</comment>
<dbReference type="GO" id="GO:0017025">
    <property type="term" value="F:TBP-class protein binding"/>
    <property type="evidence" value="ECO:0007669"/>
    <property type="project" value="InterPro"/>
</dbReference>
<dbReference type="GO" id="GO:0070897">
    <property type="term" value="P:transcription preinitiation complex assembly"/>
    <property type="evidence" value="ECO:0007669"/>
    <property type="project" value="InterPro"/>
</dbReference>
<keyword evidence="13" id="KW-1185">Reference proteome</keyword>
<keyword evidence="4" id="KW-0863">Zinc-finger</keyword>
<keyword evidence="8" id="KW-0539">Nucleus</keyword>
<keyword evidence="6" id="KW-0805">Transcription regulation</keyword>
<evidence type="ECO:0000313" key="13">
    <source>
        <dbReference type="Proteomes" id="UP000594638"/>
    </source>
</evidence>
<protein>
    <submittedName>
        <fullName evidence="12">Transcription factor IIIB 60 kDa subunit</fullName>
    </submittedName>
</protein>
<dbReference type="PANTHER" id="PTHR11618">
    <property type="entry name" value="TRANSCRIPTION INITIATION FACTOR IIB-RELATED"/>
    <property type="match status" value="1"/>
</dbReference>
<evidence type="ECO:0000256" key="4">
    <source>
        <dbReference type="ARBA" id="ARBA00022771"/>
    </source>
</evidence>
<dbReference type="Pfam" id="PF07741">
    <property type="entry name" value="BRF1"/>
    <property type="match status" value="1"/>
</dbReference>
<dbReference type="GO" id="GO:0000126">
    <property type="term" value="C:transcription factor TFIIIB complex"/>
    <property type="evidence" value="ECO:0007669"/>
    <property type="project" value="TreeGrafter"/>
</dbReference>
<accession>A0A8S0PWP6</accession>
<dbReference type="GO" id="GO:0008270">
    <property type="term" value="F:zinc ion binding"/>
    <property type="evidence" value="ECO:0007669"/>
    <property type="project" value="UniProtKB-KW"/>
</dbReference>